<comment type="cofactor">
    <cofactor evidence="18">
        <name>Co(2+)</name>
        <dbReference type="ChEBI" id="CHEBI:48828"/>
    </cofactor>
    <cofactor evidence="18">
        <name>Zn(2+)</name>
        <dbReference type="ChEBI" id="CHEBI:29105"/>
    </cofactor>
    <text evidence="18">Binds 1 divalent metal cation per subunit. Can use either Co(2+) or Zn(2+).</text>
</comment>
<dbReference type="Gene3D" id="1.20.1090.10">
    <property type="entry name" value="Dehydroquinate synthase-like - alpha domain"/>
    <property type="match status" value="1"/>
</dbReference>
<dbReference type="GO" id="GO:0008652">
    <property type="term" value="P:amino acid biosynthetic process"/>
    <property type="evidence" value="ECO:0007669"/>
    <property type="project" value="UniProtKB-KW"/>
</dbReference>
<keyword evidence="9 18" id="KW-0963">Cytoplasm</keyword>
<keyword evidence="10 18" id="KW-0028">Amino-acid biosynthesis</keyword>
<dbReference type="GO" id="GO:0000166">
    <property type="term" value="F:nucleotide binding"/>
    <property type="evidence" value="ECO:0007669"/>
    <property type="project" value="UniProtKB-KW"/>
</dbReference>
<dbReference type="InterPro" id="IPR030963">
    <property type="entry name" value="DHQ_synth_fam"/>
</dbReference>
<organism evidence="21 22">
    <name type="scientific">Natranaerovirga pectinivora</name>
    <dbReference type="NCBI Taxonomy" id="682400"/>
    <lineage>
        <taxon>Bacteria</taxon>
        <taxon>Bacillati</taxon>
        <taxon>Bacillota</taxon>
        <taxon>Clostridia</taxon>
        <taxon>Lachnospirales</taxon>
        <taxon>Natranaerovirgaceae</taxon>
        <taxon>Natranaerovirga</taxon>
    </lineage>
</organism>
<dbReference type="GO" id="GO:0003856">
    <property type="term" value="F:3-dehydroquinate synthase activity"/>
    <property type="evidence" value="ECO:0007669"/>
    <property type="project" value="UniProtKB-UniRule"/>
</dbReference>
<evidence type="ECO:0000256" key="3">
    <source>
        <dbReference type="ARBA" id="ARBA00001947"/>
    </source>
</evidence>
<keyword evidence="22" id="KW-1185">Reference proteome</keyword>
<dbReference type="CDD" id="cd08195">
    <property type="entry name" value="DHQS"/>
    <property type="match status" value="1"/>
</dbReference>
<comment type="caution">
    <text evidence="18">Lacks conserved residue(s) required for the propagation of feature annotation.</text>
</comment>
<dbReference type="FunFam" id="3.40.50.1970:FF:000007">
    <property type="entry name" value="Pentafunctional AROM polypeptide"/>
    <property type="match status" value="1"/>
</dbReference>
<dbReference type="AlphaFoldDB" id="A0A4R3MNK3"/>
<feature type="binding site" evidence="18">
    <location>
        <begin position="171"/>
        <end position="174"/>
    </location>
    <ligand>
        <name>NAD(+)</name>
        <dbReference type="ChEBI" id="CHEBI:57540"/>
    </ligand>
</feature>
<dbReference type="GO" id="GO:0009073">
    <property type="term" value="P:aromatic amino acid family biosynthetic process"/>
    <property type="evidence" value="ECO:0007669"/>
    <property type="project" value="UniProtKB-KW"/>
</dbReference>
<proteinExistence type="inferred from homology"/>
<feature type="binding site" evidence="18">
    <location>
        <begin position="107"/>
        <end position="111"/>
    </location>
    <ligand>
        <name>NAD(+)</name>
        <dbReference type="ChEBI" id="CHEBI:57540"/>
    </ligand>
</feature>
<evidence type="ECO:0000256" key="7">
    <source>
        <dbReference type="ARBA" id="ARBA00013031"/>
    </source>
</evidence>
<dbReference type="Pfam" id="PF01761">
    <property type="entry name" value="DHQ_synthase"/>
    <property type="match status" value="1"/>
</dbReference>
<feature type="binding site" evidence="18">
    <location>
        <begin position="131"/>
        <end position="132"/>
    </location>
    <ligand>
        <name>NAD(+)</name>
        <dbReference type="ChEBI" id="CHEBI:57540"/>
    </ligand>
</feature>
<feature type="domain" description="3-dehydroquinate synthase N-terminal" evidence="19">
    <location>
        <begin position="69"/>
        <end position="181"/>
    </location>
</feature>
<evidence type="ECO:0000313" key="21">
    <source>
        <dbReference type="EMBL" id="TCT14950.1"/>
    </source>
</evidence>
<evidence type="ECO:0000256" key="10">
    <source>
        <dbReference type="ARBA" id="ARBA00022605"/>
    </source>
</evidence>
<dbReference type="InterPro" id="IPR056179">
    <property type="entry name" value="DHQS_C"/>
</dbReference>
<dbReference type="UniPathway" id="UPA00053">
    <property type="reaction ID" value="UER00085"/>
</dbReference>
<comment type="pathway">
    <text evidence="5 18">Metabolic intermediate biosynthesis; chorismate biosynthesis; chorismate from D-erythrose 4-phosphate and phosphoenolpyruvate: step 2/7.</text>
</comment>
<name>A0A4R3MNK3_9FIRM</name>
<keyword evidence="14 18" id="KW-0520">NAD</keyword>
<dbReference type="InterPro" id="IPR050071">
    <property type="entry name" value="Dehydroquinate_synthase"/>
</dbReference>
<feature type="binding site" evidence="18">
    <location>
        <position position="186"/>
    </location>
    <ligand>
        <name>Zn(2+)</name>
        <dbReference type="ChEBI" id="CHEBI:29105"/>
    </ligand>
</feature>
<evidence type="ECO:0000256" key="13">
    <source>
        <dbReference type="ARBA" id="ARBA00022833"/>
    </source>
</evidence>
<evidence type="ECO:0000256" key="15">
    <source>
        <dbReference type="ARBA" id="ARBA00023141"/>
    </source>
</evidence>
<dbReference type="InterPro" id="IPR016037">
    <property type="entry name" value="DHQ_synth_AroB"/>
</dbReference>
<evidence type="ECO:0000256" key="2">
    <source>
        <dbReference type="ARBA" id="ARBA00001911"/>
    </source>
</evidence>
<keyword evidence="15 18" id="KW-0057">Aromatic amino acid biosynthesis</keyword>
<dbReference type="GO" id="GO:0009423">
    <property type="term" value="P:chorismate biosynthetic process"/>
    <property type="evidence" value="ECO:0007669"/>
    <property type="project" value="UniProtKB-UniRule"/>
</dbReference>
<dbReference type="PANTHER" id="PTHR43622:SF7">
    <property type="entry name" value="3-DEHYDROQUINATE SYNTHASE, CHLOROPLASTIC"/>
    <property type="match status" value="1"/>
</dbReference>
<accession>A0A4R3MNK3</accession>
<feature type="binding site" evidence="18">
    <location>
        <position position="249"/>
    </location>
    <ligand>
        <name>Zn(2+)</name>
        <dbReference type="ChEBI" id="CHEBI:29105"/>
    </ligand>
</feature>
<dbReference type="GO" id="GO:0046872">
    <property type="term" value="F:metal ion binding"/>
    <property type="evidence" value="ECO:0007669"/>
    <property type="project" value="UniProtKB-KW"/>
</dbReference>
<dbReference type="SUPFAM" id="SSF56796">
    <property type="entry name" value="Dehydroquinate synthase-like"/>
    <property type="match status" value="1"/>
</dbReference>
<feature type="domain" description="3-dehydroquinate synthase C-terminal" evidence="20">
    <location>
        <begin position="183"/>
        <end position="325"/>
    </location>
</feature>
<evidence type="ECO:0000313" key="22">
    <source>
        <dbReference type="Proteomes" id="UP000294902"/>
    </source>
</evidence>
<keyword evidence="12 18" id="KW-0547">Nucleotide-binding</keyword>
<comment type="cofactor">
    <cofactor evidence="3">
        <name>Zn(2+)</name>
        <dbReference type="ChEBI" id="CHEBI:29105"/>
    </cofactor>
</comment>
<evidence type="ECO:0000259" key="19">
    <source>
        <dbReference type="Pfam" id="PF01761"/>
    </source>
</evidence>
<comment type="function">
    <text evidence="18">Catalyzes the conversion of 3-deoxy-D-arabino-heptulosonate 7-phosphate (DAHP) to dehydroquinate (DHQ).</text>
</comment>
<dbReference type="PIRSF" id="PIRSF001455">
    <property type="entry name" value="DHQ_synth"/>
    <property type="match status" value="1"/>
</dbReference>
<comment type="cofactor">
    <cofactor evidence="2 18">
        <name>NAD(+)</name>
        <dbReference type="ChEBI" id="CHEBI:57540"/>
    </cofactor>
</comment>
<evidence type="ECO:0000256" key="16">
    <source>
        <dbReference type="ARBA" id="ARBA00023239"/>
    </source>
</evidence>
<evidence type="ECO:0000256" key="5">
    <source>
        <dbReference type="ARBA" id="ARBA00004661"/>
    </source>
</evidence>
<keyword evidence="16 18" id="KW-0456">Lyase</keyword>
<evidence type="ECO:0000256" key="18">
    <source>
        <dbReference type="HAMAP-Rule" id="MF_00110"/>
    </source>
</evidence>
<evidence type="ECO:0000256" key="8">
    <source>
        <dbReference type="ARBA" id="ARBA00017684"/>
    </source>
</evidence>
<dbReference type="Pfam" id="PF24621">
    <property type="entry name" value="DHQS_C"/>
    <property type="match status" value="1"/>
</dbReference>
<comment type="similarity">
    <text evidence="6 18">Belongs to the sugar phosphate cyclases superfamily. Dehydroquinate synthase family.</text>
</comment>
<keyword evidence="17 18" id="KW-0170">Cobalt</keyword>
<gene>
    <name evidence="18" type="primary">aroB</name>
    <name evidence="21" type="ORF">EDC18_104100</name>
</gene>
<evidence type="ECO:0000256" key="14">
    <source>
        <dbReference type="ARBA" id="ARBA00023027"/>
    </source>
</evidence>
<evidence type="ECO:0000256" key="9">
    <source>
        <dbReference type="ARBA" id="ARBA00022490"/>
    </source>
</evidence>
<evidence type="ECO:0000256" key="4">
    <source>
        <dbReference type="ARBA" id="ARBA00004496"/>
    </source>
</evidence>
<dbReference type="GO" id="GO:0005737">
    <property type="term" value="C:cytoplasm"/>
    <property type="evidence" value="ECO:0007669"/>
    <property type="project" value="UniProtKB-SubCell"/>
</dbReference>
<dbReference type="EMBL" id="SMAL01000004">
    <property type="protein sequence ID" value="TCT14950.1"/>
    <property type="molecule type" value="Genomic_DNA"/>
</dbReference>
<comment type="catalytic activity">
    <reaction evidence="1 18">
        <text>7-phospho-2-dehydro-3-deoxy-D-arabino-heptonate = 3-dehydroquinate + phosphate</text>
        <dbReference type="Rhea" id="RHEA:21968"/>
        <dbReference type="ChEBI" id="CHEBI:32364"/>
        <dbReference type="ChEBI" id="CHEBI:43474"/>
        <dbReference type="ChEBI" id="CHEBI:58394"/>
        <dbReference type="EC" id="4.2.3.4"/>
    </reaction>
</comment>
<comment type="caution">
    <text evidence="21">The sequence shown here is derived from an EMBL/GenBank/DDBJ whole genome shotgun (WGS) entry which is preliminary data.</text>
</comment>
<feature type="binding site" evidence="18">
    <location>
        <position position="144"/>
    </location>
    <ligand>
        <name>NAD(+)</name>
        <dbReference type="ChEBI" id="CHEBI:57540"/>
    </ligand>
</feature>
<evidence type="ECO:0000256" key="1">
    <source>
        <dbReference type="ARBA" id="ARBA00001393"/>
    </source>
</evidence>
<dbReference type="InterPro" id="IPR030960">
    <property type="entry name" value="DHQS/DOIS_N"/>
</dbReference>
<dbReference type="EC" id="4.2.3.4" evidence="7 18"/>
<evidence type="ECO:0000256" key="11">
    <source>
        <dbReference type="ARBA" id="ARBA00022723"/>
    </source>
</evidence>
<keyword evidence="13 18" id="KW-0862">Zinc</keyword>
<dbReference type="NCBIfam" id="TIGR01357">
    <property type="entry name" value="aroB"/>
    <property type="match status" value="1"/>
</dbReference>
<sequence length="361" mass="40756">MNRELQIKTKDKEYPIKFCQSYEGLLGLLDHIDFTNKKVCIVTDTNVGNIYLEEVKNALGYSAEKVVAFTFPAGEENKTLNTVYELYELLINEKFDRKSILIALGGGVVGDLTGFTASTYLRGIDFIQMPTSLLSQVDSSIGGKTGVDFKGYKNMVGAFYQPRAVIINTKTIDTLPKNEFSSGMAEIIKHALIKDLEYLDWLEKNSEQVNLLNQESLTEMIYRSCCIKKDVVEKDEKEENIRALLNFGHTVGHAIEKIKDFTWLHGECVSVGMVVAAYLSYKRGYISKEKCYRINNVLVKYNLPIEVKDISPEEIIKVTKLDKKVKSSVLHFILLNELGVANIYTDVTDDELLNAINNIIS</sequence>
<dbReference type="RefSeq" id="WP_132251814.1">
    <property type="nucleotide sequence ID" value="NZ_SMAL01000004.1"/>
</dbReference>
<dbReference type="HAMAP" id="MF_00110">
    <property type="entry name" value="DHQ_synthase"/>
    <property type="match status" value="1"/>
</dbReference>
<evidence type="ECO:0000256" key="17">
    <source>
        <dbReference type="ARBA" id="ARBA00023285"/>
    </source>
</evidence>
<dbReference type="Proteomes" id="UP000294902">
    <property type="component" value="Unassembled WGS sequence"/>
</dbReference>
<feature type="binding site" evidence="18">
    <location>
        <position position="265"/>
    </location>
    <ligand>
        <name>Zn(2+)</name>
        <dbReference type="ChEBI" id="CHEBI:29105"/>
    </ligand>
</feature>
<dbReference type="OrthoDB" id="9806583at2"/>
<reference evidence="21 22" key="1">
    <citation type="submission" date="2019-03" db="EMBL/GenBank/DDBJ databases">
        <title>Genomic Encyclopedia of Type Strains, Phase IV (KMG-IV): sequencing the most valuable type-strain genomes for metagenomic binning, comparative biology and taxonomic classification.</title>
        <authorList>
            <person name="Goeker M."/>
        </authorList>
    </citation>
    <scope>NUCLEOTIDE SEQUENCE [LARGE SCALE GENOMIC DNA]</scope>
    <source>
        <strain evidence="21 22">DSM 24629</strain>
    </source>
</reference>
<evidence type="ECO:0000256" key="12">
    <source>
        <dbReference type="ARBA" id="ARBA00022741"/>
    </source>
</evidence>
<feature type="binding site" evidence="18">
    <location>
        <position position="153"/>
    </location>
    <ligand>
        <name>NAD(+)</name>
        <dbReference type="ChEBI" id="CHEBI:57540"/>
    </ligand>
</feature>
<evidence type="ECO:0000259" key="20">
    <source>
        <dbReference type="Pfam" id="PF24621"/>
    </source>
</evidence>
<comment type="subcellular location">
    <subcellularLocation>
        <location evidence="4 18">Cytoplasm</location>
    </subcellularLocation>
</comment>
<keyword evidence="11 18" id="KW-0479">Metal-binding</keyword>
<protein>
    <recommendedName>
        <fullName evidence="8 18">3-dehydroquinate synthase</fullName>
        <shortName evidence="18">DHQS</shortName>
        <ecNumber evidence="7 18">4.2.3.4</ecNumber>
    </recommendedName>
</protein>
<dbReference type="PANTHER" id="PTHR43622">
    <property type="entry name" value="3-DEHYDROQUINATE SYNTHASE"/>
    <property type="match status" value="1"/>
</dbReference>
<evidence type="ECO:0000256" key="6">
    <source>
        <dbReference type="ARBA" id="ARBA00005412"/>
    </source>
</evidence>
<dbReference type="Gene3D" id="3.40.50.1970">
    <property type="match status" value="1"/>
</dbReference>